<proteinExistence type="predicted"/>
<gene>
    <name evidence="1" type="ORF">MNBD_GAMMA14-860</name>
</gene>
<dbReference type="InterPro" id="IPR010344">
    <property type="entry name" value="YbjH"/>
</dbReference>
<feature type="non-terminal residue" evidence="1">
    <location>
        <position position="1"/>
    </location>
</feature>
<dbReference type="AlphaFoldDB" id="A0A3B0Y8A2"/>
<accession>A0A3B0Y8A2</accession>
<protein>
    <recommendedName>
        <fullName evidence="2">Bacterial surface antigen (D15) domain-containing protein</fullName>
    </recommendedName>
</protein>
<name>A0A3B0Y8A2_9ZZZZ</name>
<dbReference type="EMBL" id="UOFM01000204">
    <property type="protein sequence ID" value="VAW77025.1"/>
    <property type="molecule type" value="Genomic_DNA"/>
</dbReference>
<sequence>RFNLFASANYTRQLYRGLFFETGAELIWYEDVSKVSRESNNSLLPHVRSDIALYLQSSRLKLTRMLVNQYLQPKKQVYARLSAGVYEMMFAGAGGQVLYLPKRGDWAVDLSVDWLRQRDPEREFAFRDYSTVTMLGALHYRLPVWGLTATARAGRFLAKDRGVRFELKRRFRSGVTFGAWYTRTDGNDITPPGRPGSPYFDKGIFMSIPLGPMLTRDTRARSEFSLAPWARDVGQMVVSPGDLYTMTERTLMLDAPGDGVAGQLGQ</sequence>
<reference evidence="1" key="1">
    <citation type="submission" date="2018-06" db="EMBL/GenBank/DDBJ databases">
        <authorList>
            <person name="Zhirakovskaya E."/>
        </authorList>
    </citation>
    <scope>NUCLEOTIDE SEQUENCE</scope>
</reference>
<organism evidence="1">
    <name type="scientific">hydrothermal vent metagenome</name>
    <dbReference type="NCBI Taxonomy" id="652676"/>
    <lineage>
        <taxon>unclassified sequences</taxon>
        <taxon>metagenomes</taxon>
        <taxon>ecological metagenomes</taxon>
    </lineage>
</organism>
<evidence type="ECO:0000313" key="1">
    <source>
        <dbReference type="EMBL" id="VAW77025.1"/>
    </source>
</evidence>
<evidence type="ECO:0008006" key="2">
    <source>
        <dbReference type="Google" id="ProtNLM"/>
    </source>
</evidence>
<dbReference type="Pfam" id="PF06082">
    <property type="entry name" value="YjbH"/>
    <property type="match status" value="1"/>
</dbReference>